<feature type="non-terminal residue" evidence="1">
    <location>
        <position position="1"/>
    </location>
</feature>
<organism evidence="1 2">
    <name type="scientific">Taxus chinensis</name>
    <name type="common">Chinese yew</name>
    <name type="synonym">Taxus wallichiana var. chinensis</name>
    <dbReference type="NCBI Taxonomy" id="29808"/>
    <lineage>
        <taxon>Eukaryota</taxon>
        <taxon>Viridiplantae</taxon>
        <taxon>Streptophyta</taxon>
        <taxon>Embryophyta</taxon>
        <taxon>Tracheophyta</taxon>
        <taxon>Spermatophyta</taxon>
        <taxon>Pinopsida</taxon>
        <taxon>Pinidae</taxon>
        <taxon>Conifers II</taxon>
        <taxon>Cupressales</taxon>
        <taxon>Taxaceae</taxon>
        <taxon>Taxus</taxon>
    </lineage>
</organism>
<keyword evidence="2" id="KW-1185">Reference proteome</keyword>
<evidence type="ECO:0000313" key="2">
    <source>
        <dbReference type="Proteomes" id="UP000824469"/>
    </source>
</evidence>
<sequence length="50" mass="5841">GYITKFYSVDHCQRQFGATQDVPHPNMWYARRATEIFDMGPPIQPDRARA</sequence>
<feature type="non-terminal residue" evidence="1">
    <location>
        <position position="50"/>
    </location>
</feature>
<evidence type="ECO:0000313" key="1">
    <source>
        <dbReference type="EMBL" id="KAH9297508.1"/>
    </source>
</evidence>
<reference evidence="1 2" key="1">
    <citation type="journal article" date="2021" name="Nat. Plants">
        <title>The Taxus genome provides insights into paclitaxel biosynthesis.</title>
        <authorList>
            <person name="Xiong X."/>
            <person name="Gou J."/>
            <person name="Liao Q."/>
            <person name="Li Y."/>
            <person name="Zhou Q."/>
            <person name="Bi G."/>
            <person name="Li C."/>
            <person name="Du R."/>
            <person name="Wang X."/>
            <person name="Sun T."/>
            <person name="Guo L."/>
            <person name="Liang H."/>
            <person name="Lu P."/>
            <person name="Wu Y."/>
            <person name="Zhang Z."/>
            <person name="Ro D.K."/>
            <person name="Shang Y."/>
            <person name="Huang S."/>
            <person name="Yan J."/>
        </authorList>
    </citation>
    <scope>NUCLEOTIDE SEQUENCE [LARGE SCALE GENOMIC DNA]</scope>
    <source>
        <strain evidence="1">Ta-2019</strain>
    </source>
</reference>
<accession>A0AA38CEU0</accession>
<dbReference type="EMBL" id="JAHRHJ020000010">
    <property type="protein sequence ID" value="KAH9297508.1"/>
    <property type="molecule type" value="Genomic_DNA"/>
</dbReference>
<name>A0AA38CEU0_TAXCH</name>
<dbReference type="AlphaFoldDB" id="A0AA38CEU0"/>
<gene>
    <name evidence="1" type="ORF">KI387_029190</name>
</gene>
<protein>
    <submittedName>
        <fullName evidence="1">Uncharacterized protein</fullName>
    </submittedName>
</protein>
<proteinExistence type="predicted"/>
<dbReference type="Proteomes" id="UP000824469">
    <property type="component" value="Unassembled WGS sequence"/>
</dbReference>
<comment type="caution">
    <text evidence="1">The sequence shown here is derived from an EMBL/GenBank/DDBJ whole genome shotgun (WGS) entry which is preliminary data.</text>
</comment>